<dbReference type="InterPro" id="IPR036312">
    <property type="entry name" value="Bifun_inhib/LTP/seed_sf"/>
</dbReference>
<dbReference type="GO" id="GO:0008289">
    <property type="term" value="F:lipid binding"/>
    <property type="evidence" value="ECO:0007669"/>
    <property type="project" value="UniProtKB-KW"/>
</dbReference>
<comment type="function">
    <text evidence="2">Plant non-specific lipid-transfer proteins transfer phospholipids as well as galactolipids across membranes. May play a role in wax or cutin deposition in the cell walls of expanding epidermal cells and certain secretory tissues.</text>
</comment>
<comment type="similarity">
    <text evidence="1 2">Belongs to the plant LTP family.</text>
</comment>
<evidence type="ECO:0000256" key="1">
    <source>
        <dbReference type="ARBA" id="ARBA00009748"/>
    </source>
</evidence>
<keyword evidence="5" id="KW-1185">Reference proteome</keyword>
<dbReference type="EMBL" id="AWWV01007823">
    <property type="protein sequence ID" value="OMO94539.1"/>
    <property type="molecule type" value="Genomic_DNA"/>
</dbReference>
<dbReference type="InterPro" id="IPR016140">
    <property type="entry name" value="Bifunc_inhib/LTP/seed_store"/>
</dbReference>
<name>A0A1R3JI59_COCAP</name>
<keyword evidence="2" id="KW-0446">Lipid-binding</keyword>
<dbReference type="SMART" id="SM00499">
    <property type="entry name" value="AAI"/>
    <property type="match status" value="1"/>
</dbReference>
<evidence type="ECO:0000259" key="3">
    <source>
        <dbReference type="SMART" id="SM00499"/>
    </source>
</evidence>
<dbReference type="CDD" id="cd01960">
    <property type="entry name" value="nsLTP1"/>
    <property type="match status" value="1"/>
</dbReference>
<accession>A0A1R3JI59</accession>
<dbReference type="GO" id="GO:0006869">
    <property type="term" value="P:lipid transport"/>
    <property type="evidence" value="ECO:0007669"/>
    <property type="project" value="InterPro"/>
</dbReference>
<reference evidence="4 5" key="1">
    <citation type="submission" date="2013-09" db="EMBL/GenBank/DDBJ databases">
        <title>Corchorus capsularis genome sequencing.</title>
        <authorList>
            <person name="Alam M."/>
            <person name="Haque M.S."/>
            <person name="Islam M.S."/>
            <person name="Emdad E.M."/>
            <person name="Islam M.M."/>
            <person name="Ahmed B."/>
            <person name="Halim A."/>
            <person name="Hossen Q.M.M."/>
            <person name="Hossain M.Z."/>
            <person name="Ahmed R."/>
            <person name="Khan M.M."/>
            <person name="Islam R."/>
            <person name="Rashid M.M."/>
            <person name="Khan S.A."/>
            <person name="Rahman M.S."/>
            <person name="Alam M."/>
        </authorList>
    </citation>
    <scope>NUCLEOTIDE SEQUENCE [LARGE SCALE GENOMIC DNA]</scope>
    <source>
        <strain evidence="5">cv. CVL-1</strain>
        <tissue evidence="4">Whole seedling</tissue>
    </source>
</reference>
<dbReference type="InterPro" id="IPR000528">
    <property type="entry name" value="Plant_nsLTP"/>
</dbReference>
<evidence type="ECO:0000313" key="5">
    <source>
        <dbReference type="Proteomes" id="UP000188268"/>
    </source>
</evidence>
<dbReference type="SUPFAM" id="SSF47699">
    <property type="entry name" value="Bifunctional inhibitor/lipid-transfer protein/seed storage 2S albumin"/>
    <property type="match status" value="1"/>
</dbReference>
<dbReference type="Gene3D" id="1.10.110.10">
    <property type="entry name" value="Plant lipid-transfer and hydrophobic proteins"/>
    <property type="match status" value="1"/>
</dbReference>
<sequence length="108" mass="12177">MATAALSCTDVKLKLFPCLSYLQSSPWSEKDGPPPSCCNGIWSLNEMADNTNDRRMACECLKGLIPKFPDIKRNLVESLPGRCKVKVPYRISPSTDCTKTRKKKRRKL</sequence>
<dbReference type="Gramene" id="OMO94539">
    <property type="protein sequence ID" value="OMO94539"/>
    <property type="gene ID" value="CCACVL1_05931"/>
</dbReference>
<evidence type="ECO:0000256" key="2">
    <source>
        <dbReference type="RuleBase" id="RU000628"/>
    </source>
</evidence>
<dbReference type="Pfam" id="PF00234">
    <property type="entry name" value="Tryp_alpha_amyl"/>
    <property type="match status" value="1"/>
</dbReference>
<dbReference type="STRING" id="210143.A0A1R3JI59"/>
<dbReference type="AlphaFoldDB" id="A0A1R3JI59"/>
<dbReference type="OrthoDB" id="1890443at2759"/>
<evidence type="ECO:0000313" key="4">
    <source>
        <dbReference type="EMBL" id="OMO94539.1"/>
    </source>
</evidence>
<feature type="domain" description="Bifunctional inhibitor/plant lipid transfer protein/seed storage helical" evidence="3">
    <location>
        <begin position="8"/>
        <end position="97"/>
    </location>
</feature>
<gene>
    <name evidence="4" type="ORF">CCACVL1_05931</name>
</gene>
<dbReference type="Proteomes" id="UP000188268">
    <property type="component" value="Unassembled WGS sequence"/>
</dbReference>
<dbReference type="PANTHER" id="PTHR33076">
    <property type="entry name" value="NON-SPECIFIC LIPID-TRANSFER PROTEIN 2-RELATED"/>
    <property type="match status" value="1"/>
</dbReference>
<organism evidence="4 5">
    <name type="scientific">Corchorus capsularis</name>
    <name type="common">Jute</name>
    <dbReference type="NCBI Taxonomy" id="210143"/>
    <lineage>
        <taxon>Eukaryota</taxon>
        <taxon>Viridiplantae</taxon>
        <taxon>Streptophyta</taxon>
        <taxon>Embryophyta</taxon>
        <taxon>Tracheophyta</taxon>
        <taxon>Spermatophyta</taxon>
        <taxon>Magnoliopsida</taxon>
        <taxon>eudicotyledons</taxon>
        <taxon>Gunneridae</taxon>
        <taxon>Pentapetalae</taxon>
        <taxon>rosids</taxon>
        <taxon>malvids</taxon>
        <taxon>Malvales</taxon>
        <taxon>Malvaceae</taxon>
        <taxon>Grewioideae</taxon>
        <taxon>Apeibeae</taxon>
        <taxon>Corchorus</taxon>
    </lineage>
</organism>
<proteinExistence type="inferred from homology"/>
<keyword evidence="2" id="KW-0813">Transport</keyword>
<comment type="caution">
    <text evidence="4">The sequence shown here is derived from an EMBL/GenBank/DDBJ whole genome shotgun (WGS) entry which is preliminary data.</text>
</comment>
<protein>
    <recommendedName>
        <fullName evidence="2">Non-specific lipid-transfer protein</fullName>
    </recommendedName>
</protein>
<dbReference type="OMA" id="NEMADNT"/>
<dbReference type="PRINTS" id="PR00382">
    <property type="entry name" value="LIPIDTRNSFER"/>
</dbReference>